<dbReference type="InterPro" id="IPR000092">
    <property type="entry name" value="Polyprenyl_synt"/>
</dbReference>
<evidence type="ECO:0000256" key="1">
    <source>
        <dbReference type="ARBA" id="ARBA00022723"/>
    </source>
</evidence>
<dbReference type="CDD" id="cd00685">
    <property type="entry name" value="Trans_IPPS_HT"/>
    <property type="match status" value="1"/>
</dbReference>
<dbReference type="GO" id="GO:0008299">
    <property type="term" value="P:isoprenoid biosynthetic process"/>
    <property type="evidence" value="ECO:0007669"/>
    <property type="project" value="InterPro"/>
</dbReference>
<name>A0A381YDU4_9ZZZZ</name>
<evidence type="ECO:0000313" key="3">
    <source>
        <dbReference type="EMBL" id="SVA75229.1"/>
    </source>
</evidence>
<dbReference type="Pfam" id="PF00348">
    <property type="entry name" value="polyprenyl_synt"/>
    <property type="match status" value="1"/>
</dbReference>
<evidence type="ECO:0008006" key="4">
    <source>
        <dbReference type="Google" id="ProtNLM"/>
    </source>
</evidence>
<reference evidence="3" key="1">
    <citation type="submission" date="2018-05" db="EMBL/GenBank/DDBJ databases">
        <authorList>
            <person name="Lanie J.A."/>
            <person name="Ng W.-L."/>
            <person name="Kazmierczak K.M."/>
            <person name="Andrzejewski T.M."/>
            <person name="Davidsen T.M."/>
            <person name="Wayne K.J."/>
            <person name="Tettelin H."/>
            <person name="Glass J.I."/>
            <person name="Rusch D."/>
            <person name="Podicherti R."/>
            <person name="Tsui H.-C.T."/>
            <person name="Winkler M.E."/>
        </authorList>
    </citation>
    <scope>NUCLEOTIDE SEQUENCE</scope>
</reference>
<dbReference type="EMBL" id="UINC01018007">
    <property type="protein sequence ID" value="SVA75229.1"/>
    <property type="molecule type" value="Genomic_DNA"/>
</dbReference>
<proteinExistence type="predicted"/>
<accession>A0A381YDU4</accession>
<keyword evidence="1" id="KW-0479">Metal-binding</keyword>
<dbReference type="PROSITE" id="PS00444">
    <property type="entry name" value="POLYPRENYL_SYNTHASE_2"/>
    <property type="match status" value="1"/>
</dbReference>
<dbReference type="SUPFAM" id="SSF48576">
    <property type="entry name" value="Terpenoid synthases"/>
    <property type="match status" value="1"/>
</dbReference>
<dbReference type="GO" id="GO:0046872">
    <property type="term" value="F:metal ion binding"/>
    <property type="evidence" value="ECO:0007669"/>
    <property type="project" value="UniProtKB-KW"/>
</dbReference>
<dbReference type="AlphaFoldDB" id="A0A381YDU4"/>
<dbReference type="GO" id="GO:0004659">
    <property type="term" value="F:prenyltransferase activity"/>
    <property type="evidence" value="ECO:0007669"/>
    <property type="project" value="InterPro"/>
</dbReference>
<dbReference type="PANTHER" id="PTHR12001:SF86">
    <property type="entry name" value="GERANYLGERANYL DIPHOSPHATE SYNTHASE"/>
    <property type="match status" value="1"/>
</dbReference>
<keyword evidence="2" id="KW-0460">Magnesium</keyword>
<dbReference type="InterPro" id="IPR033749">
    <property type="entry name" value="Polyprenyl_synt_CS"/>
</dbReference>
<dbReference type="Gene3D" id="1.10.600.10">
    <property type="entry name" value="Farnesyl Diphosphate Synthase"/>
    <property type="match status" value="1"/>
</dbReference>
<dbReference type="PANTHER" id="PTHR12001">
    <property type="entry name" value="GERANYLGERANYL PYROPHOSPHATE SYNTHASE"/>
    <property type="match status" value="1"/>
</dbReference>
<evidence type="ECO:0000256" key="2">
    <source>
        <dbReference type="ARBA" id="ARBA00022842"/>
    </source>
</evidence>
<protein>
    <recommendedName>
        <fullName evidence="4">Polyprenyl synthetase family protein</fullName>
    </recommendedName>
</protein>
<sequence>MMTSPEILDRYRNVIVSTLRARIDQDFLSVYDMLRYCMGWSDKDGRPVNGVMGKSLRPSLCLFACEAVGGHMRNALPAAASLELIHNFSLIHDEIEDFDETRHHRPTLWTLWGINKALVAGNVLRILADRSMEMMKNDEGKDTERVLKGVELLTEACLEMIEGQYMDISFEGRIDITLDQYMAMIARKTGALIRCSLHLGAVMGTENLKTLEIFRKTGTSLGFVFQIRDDILGIWGEEKSTGKPVGIDILRKKNSLPIVHAMVKADKKGRERLREIYSLEYLGEQEVVTVLEIMEQAGTRDYAQELAHKYEEEALKLFSDAMLPDSYKFHFDVLAHFLAVREY</sequence>
<dbReference type="InterPro" id="IPR008949">
    <property type="entry name" value="Isoprenoid_synthase_dom_sf"/>
</dbReference>
<organism evidence="3">
    <name type="scientific">marine metagenome</name>
    <dbReference type="NCBI Taxonomy" id="408172"/>
    <lineage>
        <taxon>unclassified sequences</taxon>
        <taxon>metagenomes</taxon>
        <taxon>ecological metagenomes</taxon>
    </lineage>
</organism>
<dbReference type="SFLD" id="SFLDS00005">
    <property type="entry name" value="Isoprenoid_Synthase_Type_I"/>
    <property type="match status" value="1"/>
</dbReference>
<gene>
    <name evidence="3" type="ORF">METZ01_LOCUS128083</name>
</gene>